<sequence length="428" mass="46270">MSRGDDWITYSARAKVWPEYANNVTHQALWRQISRLAATGAATASAIAAASWIVPAVRGVRPALGATSREVRADLAQRSGAVPATGSANTHPSNRKPNGKFRNALPPSEIAEGAKRDAVGDVLTKRSAGRPDRPVPLAHDDFPDAAAPLALTWLGHASAVVEIDGFFVLVDPVWSDRVSPSNTVGPQRLHAAPTPLASLPQVDAIVISHDHYDHLDKATVIALVDQHQAPFIVPLGIGAHLRRWGVPSVVIVELDWNREHVISRSDGAELRVVCTEARHFSGRGLTQDDTLWASWALIGPEHRVFFGGDTGPTPGFSAIGRDYGPFDLALLPIGAYNPLWPDIHLNPEEAVATHLQVMAKVLLPIHWATFNLAFHPWVEPVRRLIAAAEVHEVPLVIPRPGQRVVLPGNDGDGFPPLEPWWEAAVGSD</sequence>
<proteinExistence type="predicted"/>
<dbReference type="PANTHER" id="PTHR15032:SF4">
    <property type="entry name" value="N-ACYL-PHOSPHATIDYLETHANOLAMINE-HYDROLYZING PHOSPHOLIPASE D"/>
    <property type="match status" value="1"/>
</dbReference>
<dbReference type="InterPro" id="IPR036866">
    <property type="entry name" value="RibonucZ/Hydroxyglut_hydro"/>
</dbReference>
<feature type="domain" description="Metallo-beta-lactamase" evidence="2">
    <location>
        <begin position="168"/>
        <end position="367"/>
    </location>
</feature>
<evidence type="ECO:0000313" key="3">
    <source>
        <dbReference type="EMBL" id="AZI57170.1"/>
    </source>
</evidence>
<accession>A0A3G8ZIX7</accession>
<dbReference type="EMBL" id="CP034170">
    <property type="protein sequence ID" value="AZI57170.1"/>
    <property type="molecule type" value="Genomic_DNA"/>
</dbReference>
<dbReference type="PANTHER" id="PTHR15032">
    <property type="entry name" value="N-ACYL-PHOSPHATIDYLETHANOLAMINE-HYDROLYZING PHOSPHOLIPASE D"/>
    <property type="match status" value="1"/>
</dbReference>
<dbReference type="InterPro" id="IPR001279">
    <property type="entry name" value="Metallo-B-lactamas"/>
</dbReference>
<feature type="region of interest" description="Disordered" evidence="1">
    <location>
        <begin position="78"/>
        <end position="119"/>
    </location>
</feature>
<dbReference type="AlphaFoldDB" id="A0A3G8ZIX7"/>
<name>A0A3G8ZIX7_9ACTN</name>
<reference evidence="3 4" key="1">
    <citation type="submission" date="2018-11" db="EMBL/GenBank/DDBJ databases">
        <authorList>
            <person name="Da X."/>
        </authorList>
    </citation>
    <scope>NUCLEOTIDE SEQUENCE [LARGE SCALE GENOMIC DNA]</scope>
    <source>
        <strain evidence="3 4">S14-144</strain>
    </source>
</reference>
<keyword evidence="4" id="KW-1185">Reference proteome</keyword>
<organism evidence="3 4">
    <name type="scientific">Nakamurella antarctica</name>
    <dbReference type="NCBI Taxonomy" id="1902245"/>
    <lineage>
        <taxon>Bacteria</taxon>
        <taxon>Bacillati</taxon>
        <taxon>Actinomycetota</taxon>
        <taxon>Actinomycetes</taxon>
        <taxon>Nakamurellales</taxon>
        <taxon>Nakamurellaceae</taxon>
        <taxon>Nakamurella</taxon>
    </lineage>
</organism>
<gene>
    <name evidence="3" type="ORF">EH165_02340</name>
</gene>
<dbReference type="KEGG" id="nak:EH165_02340"/>
<reference evidence="3 4" key="2">
    <citation type="submission" date="2018-12" db="EMBL/GenBank/DDBJ databases">
        <title>Nakamurella antarcticus sp. nov., isolated from Antarctica South Shetland Islands soil.</title>
        <authorList>
            <person name="Peng F."/>
        </authorList>
    </citation>
    <scope>NUCLEOTIDE SEQUENCE [LARGE SCALE GENOMIC DNA]</scope>
    <source>
        <strain evidence="3 4">S14-144</strain>
    </source>
</reference>
<dbReference type="Proteomes" id="UP000268084">
    <property type="component" value="Chromosome"/>
</dbReference>
<dbReference type="SUPFAM" id="SSF56281">
    <property type="entry name" value="Metallo-hydrolase/oxidoreductase"/>
    <property type="match status" value="1"/>
</dbReference>
<evidence type="ECO:0000313" key="4">
    <source>
        <dbReference type="Proteomes" id="UP000268084"/>
    </source>
</evidence>
<evidence type="ECO:0000256" key="1">
    <source>
        <dbReference type="SAM" id="MobiDB-lite"/>
    </source>
</evidence>
<dbReference type="OrthoDB" id="9805728at2"/>
<dbReference type="Gene3D" id="3.60.15.10">
    <property type="entry name" value="Ribonuclease Z/Hydroxyacylglutathione hydrolase-like"/>
    <property type="match status" value="1"/>
</dbReference>
<protein>
    <recommendedName>
        <fullName evidence="2">Metallo-beta-lactamase domain-containing protein</fullName>
    </recommendedName>
</protein>
<dbReference type="Pfam" id="PF12706">
    <property type="entry name" value="Lactamase_B_2"/>
    <property type="match status" value="1"/>
</dbReference>
<dbReference type="GO" id="GO:0005737">
    <property type="term" value="C:cytoplasm"/>
    <property type="evidence" value="ECO:0007669"/>
    <property type="project" value="TreeGrafter"/>
</dbReference>
<evidence type="ECO:0000259" key="2">
    <source>
        <dbReference type="Pfam" id="PF12706"/>
    </source>
</evidence>